<organism evidence="1 2">
    <name type="scientific">Dysosmobacter segnis</name>
    <dbReference type="NCBI Taxonomy" id="2763042"/>
    <lineage>
        <taxon>Bacteria</taxon>
        <taxon>Bacillati</taxon>
        <taxon>Bacillota</taxon>
        <taxon>Clostridia</taxon>
        <taxon>Eubacteriales</taxon>
        <taxon>Oscillospiraceae</taxon>
        <taxon>Dysosmobacter</taxon>
    </lineage>
</organism>
<evidence type="ECO:0000313" key="1">
    <source>
        <dbReference type="EMBL" id="MBC5771774.1"/>
    </source>
</evidence>
<dbReference type="RefSeq" id="WP_187015964.1">
    <property type="nucleotide sequence ID" value="NZ_JACOQI010000021.1"/>
</dbReference>
<accession>A0A923MLL1</accession>
<keyword evidence="2" id="KW-1185">Reference proteome</keyword>
<dbReference type="Proteomes" id="UP000620327">
    <property type="component" value="Unassembled WGS sequence"/>
</dbReference>
<dbReference type="EMBL" id="JACOQI010000021">
    <property type="protein sequence ID" value="MBC5771774.1"/>
    <property type="molecule type" value="Genomic_DNA"/>
</dbReference>
<protein>
    <recommendedName>
        <fullName evidence="3">Translation initiation factor 2</fullName>
    </recommendedName>
</protein>
<sequence length="320" mass="36788">MKGKHSIVVRNRRVQFALELERNITVIRGDSATGKTTMLGMLRDYEELGAQSGVAVQCDKPCRTLTSRDWESQLSRMKDSIVFVDEGNAFVSSRAFAQAICGSSNYYVLITRESLYQLPYSVEAVLELRTTTRREKCTYNKAYPYYGTLEHAASEMDRSDRILTEDSNSGYQMLSKIAEQYHVRCEAANGKSNIYACLEERSNDKTLVIADGAAFGAEMEKIYRFLKLHPSQVMLYLPESFEWLILKSGIVHNAKLADILERPEEYIDSAKYFSWEQFFTELLIQLTSERDYMRYGKQSLAPFYLQAENIRKVISAMERD</sequence>
<evidence type="ECO:0008006" key="3">
    <source>
        <dbReference type="Google" id="ProtNLM"/>
    </source>
</evidence>
<gene>
    <name evidence="1" type="ORF">H8Z83_15845</name>
</gene>
<proteinExistence type="predicted"/>
<reference evidence="1" key="1">
    <citation type="submission" date="2020-08" db="EMBL/GenBank/DDBJ databases">
        <title>Genome public.</title>
        <authorList>
            <person name="Liu C."/>
            <person name="Sun Q."/>
        </authorList>
    </citation>
    <scope>NUCLEOTIDE SEQUENCE</scope>
    <source>
        <strain evidence="1">BX15</strain>
    </source>
</reference>
<dbReference type="AlphaFoldDB" id="A0A923MLL1"/>
<comment type="caution">
    <text evidence="1">The sequence shown here is derived from an EMBL/GenBank/DDBJ whole genome shotgun (WGS) entry which is preliminary data.</text>
</comment>
<evidence type="ECO:0000313" key="2">
    <source>
        <dbReference type="Proteomes" id="UP000620327"/>
    </source>
</evidence>
<name>A0A923MLL1_9FIRM</name>